<reference evidence="1" key="1">
    <citation type="submission" date="2018-02" db="EMBL/GenBank/DDBJ databases">
        <title>Rhizophora mucronata_Transcriptome.</title>
        <authorList>
            <person name="Meera S.P."/>
            <person name="Sreeshan A."/>
            <person name="Augustine A."/>
        </authorList>
    </citation>
    <scope>NUCLEOTIDE SEQUENCE</scope>
    <source>
        <tissue evidence="1">Leaf</tissue>
    </source>
</reference>
<name>A0A2P2IYV4_RHIMU</name>
<dbReference type="EMBL" id="GGEC01005926">
    <property type="protein sequence ID" value="MBW86409.1"/>
    <property type="molecule type" value="Transcribed_RNA"/>
</dbReference>
<organism evidence="1">
    <name type="scientific">Rhizophora mucronata</name>
    <name type="common">Asiatic mangrove</name>
    <dbReference type="NCBI Taxonomy" id="61149"/>
    <lineage>
        <taxon>Eukaryota</taxon>
        <taxon>Viridiplantae</taxon>
        <taxon>Streptophyta</taxon>
        <taxon>Embryophyta</taxon>
        <taxon>Tracheophyta</taxon>
        <taxon>Spermatophyta</taxon>
        <taxon>Magnoliopsida</taxon>
        <taxon>eudicotyledons</taxon>
        <taxon>Gunneridae</taxon>
        <taxon>Pentapetalae</taxon>
        <taxon>rosids</taxon>
        <taxon>fabids</taxon>
        <taxon>Malpighiales</taxon>
        <taxon>Rhizophoraceae</taxon>
        <taxon>Rhizophora</taxon>
    </lineage>
</organism>
<proteinExistence type="predicted"/>
<evidence type="ECO:0000313" key="1">
    <source>
        <dbReference type="EMBL" id="MBW86409.1"/>
    </source>
</evidence>
<dbReference type="AlphaFoldDB" id="A0A2P2IYV4"/>
<sequence length="42" mass="4691">MGRVGGVIASIPNSLEPKSNLEFGKEVKHWNNPIQFWPSGLR</sequence>
<accession>A0A2P2IYV4</accession>
<protein>
    <submittedName>
        <fullName evidence="1">Uncharacterized protein</fullName>
    </submittedName>
</protein>